<keyword evidence="5" id="KW-0288">FMN</keyword>
<evidence type="ECO:0000256" key="3">
    <source>
        <dbReference type="ARBA" id="ARBA00011048"/>
    </source>
</evidence>
<dbReference type="NCBIfam" id="TIGR01409">
    <property type="entry name" value="TAT_signal_seq"/>
    <property type="match status" value="1"/>
</dbReference>
<comment type="similarity">
    <text evidence="3">In the N-terminal section; belongs to the NADH:flavin oxidoreductase/NADH oxidase family.</text>
</comment>
<keyword evidence="15" id="KW-1185">Reference proteome</keyword>
<dbReference type="Gene3D" id="3.50.50.60">
    <property type="entry name" value="FAD/NAD(P)-binding domain"/>
    <property type="match status" value="1"/>
</dbReference>
<keyword evidence="8" id="KW-0408">Iron</keyword>
<dbReference type="Gene3D" id="3.20.20.70">
    <property type="entry name" value="Aldolase class I"/>
    <property type="match status" value="1"/>
</dbReference>
<keyword evidence="4" id="KW-0285">Flavoprotein</keyword>
<dbReference type="SUPFAM" id="SSF51395">
    <property type="entry name" value="FMN-linked oxidoreductases"/>
    <property type="match status" value="1"/>
</dbReference>
<dbReference type="PROSITE" id="PS51318">
    <property type="entry name" value="TAT"/>
    <property type="match status" value="1"/>
</dbReference>
<evidence type="ECO:0000256" key="7">
    <source>
        <dbReference type="ARBA" id="ARBA00023002"/>
    </source>
</evidence>
<gene>
    <name evidence="13" type="ORF">GKD88_03880</name>
    <name evidence="12" type="ORF">GKE08_05150</name>
</gene>
<dbReference type="Pfam" id="PF07992">
    <property type="entry name" value="Pyr_redox_2"/>
    <property type="match status" value="1"/>
</dbReference>
<protein>
    <submittedName>
        <fullName evidence="12">FAD-dependent oxidoreductase</fullName>
    </submittedName>
</protein>
<feature type="domain" description="FAD/NAD(P)-binding" evidence="11">
    <location>
        <begin position="498"/>
        <end position="730"/>
    </location>
</feature>
<dbReference type="OrthoDB" id="9772736at2"/>
<dbReference type="PRINTS" id="PR00469">
    <property type="entry name" value="PNDRDTASEII"/>
</dbReference>
<dbReference type="InterPro" id="IPR013785">
    <property type="entry name" value="Aldolase_TIM"/>
</dbReference>
<dbReference type="InterPro" id="IPR019546">
    <property type="entry name" value="TAT_signal_bac_arc"/>
</dbReference>
<evidence type="ECO:0000256" key="2">
    <source>
        <dbReference type="ARBA" id="ARBA00001966"/>
    </source>
</evidence>
<dbReference type="EMBL" id="WKPI01000003">
    <property type="protein sequence ID" value="MSC32255.1"/>
    <property type="molecule type" value="Genomic_DNA"/>
</dbReference>
<proteinExistence type="inferred from homology"/>
<dbReference type="Pfam" id="PF00724">
    <property type="entry name" value="Oxidored_FMN"/>
    <property type="match status" value="1"/>
</dbReference>
<comment type="cofactor">
    <cofactor evidence="2">
        <name>[4Fe-4S] cluster</name>
        <dbReference type="ChEBI" id="CHEBI:49883"/>
    </cofactor>
</comment>
<feature type="domain" description="NADH:flavin oxidoreductase/NADH oxidase N-terminal" evidence="10">
    <location>
        <begin position="89"/>
        <end position="289"/>
    </location>
</feature>
<reference evidence="14 15" key="1">
    <citation type="journal article" date="2019" name="Nat. Med.">
        <title>A library of human gut bacterial isolates paired with longitudinal multiomics data enables mechanistic microbiome research.</title>
        <authorList>
            <person name="Poyet M."/>
            <person name="Groussin M."/>
            <person name="Gibbons S.M."/>
            <person name="Avila-Pacheco J."/>
            <person name="Jiang X."/>
            <person name="Kearney S.M."/>
            <person name="Perrotta A.R."/>
            <person name="Berdy B."/>
            <person name="Zhao S."/>
            <person name="Lieberman T.D."/>
            <person name="Swanson P.K."/>
            <person name="Smith M."/>
            <person name="Roesemann S."/>
            <person name="Alexander J.E."/>
            <person name="Rich S.A."/>
            <person name="Livny J."/>
            <person name="Vlamakis H."/>
            <person name="Clish C."/>
            <person name="Bullock K."/>
            <person name="Deik A."/>
            <person name="Scott J."/>
            <person name="Pierce K.A."/>
            <person name="Xavier R.J."/>
            <person name="Alm E.J."/>
        </authorList>
    </citation>
    <scope>NUCLEOTIDE SEQUENCE [LARGE SCALE GENOMIC DNA]</scope>
    <source>
        <strain evidence="12 14">BIOML-A4</strain>
        <strain evidence="13 15">BIOML-A5</strain>
    </source>
</reference>
<keyword evidence="7" id="KW-0560">Oxidoreductase</keyword>
<dbReference type="RefSeq" id="WP_154238201.1">
    <property type="nucleotide sequence ID" value="NZ_WKPJ01000004.1"/>
</dbReference>
<dbReference type="GO" id="GO:0016491">
    <property type="term" value="F:oxidoreductase activity"/>
    <property type="evidence" value="ECO:0007669"/>
    <property type="project" value="UniProtKB-KW"/>
</dbReference>
<dbReference type="InterPro" id="IPR001155">
    <property type="entry name" value="OxRdtase_FMN_N"/>
</dbReference>
<evidence type="ECO:0000256" key="1">
    <source>
        <dbReference type="ARBA" id="ARBA00001917"/>
    </source>
</evidence>
<keyword evidence="9" id="KW-0411">Iron-sulfur</keyword>
<evidence type="ECO:0000256" key="5">
    <source>
        <dbReference type="ARBA" id="ARBA00022643"/>
    </source>
</evidence>
<comment type="cofactor">
    <cofactor evidence="1">
        <name>FMN</name>
        <dbReference type="ChEBI" id="CHEBI:58210"/>
    </cofactor>
</comment>
<evidence type="ECO:0000256" key="9">
    <source>
        <dbReference type="ARBA" id="ARBA00023014"/>
    </source>
</evidence>
<dbReference type="InterPro" id="IPR036188">
    <property type="entry name" value="FAD/NAD-bd_sf"/>
</dbReference>
<dbReference type="InterPro" id="IPR023753">
    <property type="entry name" value="FAD/NAD-binding_dom"/>
</dbReference>
<dbReference type="SUPFAM" id="SSF51905">
    <property type="entry name" value="FAD/NAD(P)-binding domain"/>
    <property type="match status" value="1"/>
</dbReference>
<dbReference type="PANTHER" id="PTHR42917">
    <property type="entry name" value="2,4-DIENOYL-COA REDUCTASE"/>
    <property type="match status" value="1"/>
</dbReference>
<evidence type="ECO:0000313" key="15">
    <source>
        <dbReference type="Proteomes" id="UP000480929"/>
    </source>
</evidence>
<accession>A0A6N7S5D5</accession>
<keyword evidence="6" id="KW-0479">Metal-binding</keyword>
<dbReference type="EMBL" id="WKPJ01000004">
    <property type="protein sequence ID" value="MSA88708.1"/>
    <property type="molecule type" value="Genomic_DNA"/>
</dbReference>
<evidence type="ECO:0000256" key="8">
    <source>
        <dbReference type="ARBA" id="ARBA00023004"/>
    </source>
</evidence>
<dbReference type="AlphaFoldDB" id="A0A6N7S5D5"/>
<organism evidence="12 14">
    <name type="scientific">Holdemania massiliensis</name>
    <dbReference type="NCBI Taxonomy" id="1468449"/>
    <lineage>
        <taxon>Bacteria</taxon>
        <taxon>Bacillati</taxon>
        <taxon>Bacillota</taxon>
        <taxon>Erysipelotrichia</taxon>
        <taxon>Erysipelotrichales</taxon>
        <taxon>Erysipelotrichaceae</taxon>
        <taxon>Holdemania</taxon>
    </lineage>
</organism>
<evidence type="ECO:0000313" key="13">
    <source>
        <dbReference type="EMBL" id="MSC32255.1"/>
    </source>
</evidence>
<dbReference type="InterPro" id="IPR006311">
    <property type="entry name" value="TAT_signal"/>
</dbReference>
<evidence type="ECO:0000259" key="10">
    <source>
        <dbReference type="Pfam" id="PF00724"/>
    </source>
</evidence>
<comment type="caution">
    <text evidence="12">The sequence shown here is derived from an EMBL/GenBank/DDBJ whole genome shotgun (WGS) entry which is preliminary data.</text>
</comment>
<evidence type="ECO:0000256" key="6">
    <source>
        <dbReference type="ARBA" id="ARBA00022723"/>
    </source>
</evidence>
<dbReference type="PRINTS" id="PR00368">
    <property type="entry name" value="FADPNR"/>
</dbReference>
<dbReference type="InterPro" id="IPR051793">
    <property type="entry name" value="NADH:flavin_oxidoreductase"/>
</dbReference>
<dbReference type="Proteomes" id="UP000480929">
    <property type="component" value="Unassembled WGS sequence"/>
</dbReference>
<name>A0A6N7S5D5_9FIRM</name>
<dbReference type="GO" id="GO:0051536">
    <property type="term" value="F:iron-sulfur cluster binding"/>
    <property type="evidence" value="ECO:0007669"/>
    <property type="project" value="UniProtKB-KW"/>
</dbReference>
<evidence type="ECO:0000313" key="14">
    <source>
        <dbReference type="Proteomes" id="UP000433575"/>
    </source>
</evidence>
<dbReference type="Gene3D" id="3.40.50.720">
    <property type="entry name" value="NAD(P)-binding Rossmann-like Domain"/>
    <property type="match status" value="1"/>
</dbReference>
<dbReference type="PANTHER" id="PTHR42917:SF2">
    <property type="entry name" value="2,4-DIENOYL-COA REDUCTASE [(2E)-ENOYL-COA-PRODUCING]"/>
    <property type="match status" value="1"/>
</dbReference>
<evidence type="ECO:0000256" key="4">
    <source>
        <dbReference type="ARBA" id="ARBA00022630"/>
    </source>
</evidence>
<evidence type="ECO:0000259" key="11">
    <source>
        <dbReference type="Pfam" id="PF07992"/>
    </source>
</evidence>
<dbReference type="GO" id="GO:0046872">
    <property type="term" value="F:metal ion binding"/>
    <property type="evidence" value="ECO:0007669"/>
    <property type="project" value="UniProtKB-KW"/>
</dbReference>
<dbReference type="Proteomes" id="UP000433575">
    <property type="component" value="Unassembled WGS sequence"/>
</dbReference>
<evidence type="ECO:0000313" key="12">
    <source>
        <dbReference type="EMBL" id="MSA88708.1"/>
    </source>
</evidence>
<sequence>MRSRRNCQFFDKVEDMEKKGISRRAFLKGAAVTAVSAAVVSVLPGCETKNEGAASTECPPCPSSPSTSVYPLNPQDYDYRDTNTDFATLFSDWKFGGLTLHHRMVKSAAGSDTAGSEQEICAYYSNFAKGGVEMVWVEDFVNVFDHYTSARKTPKADAPLAALAKAVHDAGGYIGYQLSCMGQKFTGFDPATAAQYESAYAEHLSDEEIANLKSDFINGAKYLKEQGFDAVEINAAGNNIGQAFFSRQRNHREDEYGPQSFENRARFVGEIVAGIKEVCGADFPVQILINGIEENDIDMGEASLSTTVEENCEICKVLENYGADSLHVRLGVFRMHVNQFASDLYFTGYGIEGTAANGAQFDFSRHFQGKLLANHSGCGMMLNVAKQIKDAVSIPVGTVTYMDPAHAPKMFEDALKDGLCDFLLMTRPLTVDPQYVNKLKEKRFDEIAPCTRCLHCHFDYDEEGKIYEHCRVNATTQRAYREAMPEGEVPLPAEKARKVMVIGGGPAGLEAARIAAERGHSVTLYEKSGVLGGLLSFANAIKGPHENLNDFQKYLVRQQELKNVNVVLGTEVTAELIKKEAPEVVILAVGGARSTLGLNSTAKTHVISIEDIASASIGNEVTIVGGNLQAVDAAQYLIAQGKHVTLVSSEGKDKLDKGQSAWVKTFTLPMLYARGTRLWPNAEVVSINEGTVTIHGETGVDMEIACDTVIEAMDMLPNTALIEGLDGIECYAVGDCERPWNIAEAIASGNLTARKI</sequence>
<dbReference type="GO" id="GO:0010181">
    <property type="term" value="F:FMN binding"/>
    <property type="evidence" value="ECO:0007669"/>
    <property type="project" value="InterPro"/>
</dbReference>